<dbReference type="GO" id="GO:0045820">
    <property type="term" value="P:negative regulation of glycolytic process"/>
    <property type="evidence" value="ECO:0007669"/>
    <property type="project" value="TreeGrafter"/>
</dbReference>
<dbReference type="CDD" id="cd07067">
    <property type="entry name" value="HP_PGM_like"/>
    <property type="match status" value="1"/>
</dbReference>
<dbReference type="GO" id="GO:0009236">
    <property type="term" value="P:cobalamin biosynthetic process"/>
    <property type="evidence" value="ECO:0007669"/>
    <property type="project" value="UniProtKB-UniRule"/>
</dbReference>
<dbReference type="GO" id="GO:0005829">
    <property type="term" value="C:cytosol"/>
    <property type="evidence" value="ECO:0007669"/>
    <property type="project" value="TreeGrafter"/>
</dbReference>
<dbReference type="PANTHER" id="PTHR46517">
    <property type="entry name" value="FRUCTOSE-2,6-BISPHOSPHATASE TIGAR"/>
    <property type="match status" value="1"/>
</dbReference>
<dbReference type="InterPro" id="IPR051695">
    <property type="entry name" value="Phosphoglycerate_Mutase"/>
</dbReference>
<evidence type="ECO:0000256" key="1">
    <source>
        <dbReference type="ARBA" id="ARBA00022801"/>
    </source>
</evidence>
<dbReference type="EC" id="3.1.3.73" evidence="2"/>
<dbReference type="KEGG" id="emo:DM558_06485"/>
<dbReference type="InterPro" id="IPR029033">
    <property type="entry name" value="His_PPase_superfam"/>
</dbReference>
<gene>
    <name evidence="3" type="primary">cobC</name>
    <name evidence="3" type="ORF">DM558_06485</name>
</gene>
<dbReference type="InterPro" id="IPR013078">
    <property type="entry name" value="His_Pase_superF_clade-1"/>
</dbReference>
<dbReference type="GO" id="GO:0004331">
    <property type="term" value="F:fructose-2,6-bisphosphate 2-phosphatase activity"/>
    <property type="evidence" value="ECO:0007669"/>
    <property type="project" value="TreeGrafter"/>
</dbReference>
<dbReference type="AlphaFoldDB" id="A0A3Q9JKQ6"/>
<keyword evidence="1" id="KW-0378">Hydrolase</keyword>
<dbReference type="InterPro" id="IPR017578">
    <property type="entry name" value="Ribazole_CobC"/>
</dbReference>
<dbReference type="Gene3D" id="3.40.50.1240">
    <property type="entry name" value="Phosphoglycerate mutase-like"/>
    <property type="match status" value="1"/>
</dbReference>
<dbReference type="NCBIfam" id="TIGR03162">
    <property type="entry name" value="ribazole_cobC"/>
    <property type="match status" value="1"/>
</dbReference>
<proteinExistence type="predicted"/>
<dbReference type="GO" id="GO:0043456">
    <property type="term" value="P:regulation of pentose-phosphate shunt"/>
    <property type="evidence" value="ECO:0007669"/>
    <property type="project" value="TreeGrafter"/>
</dbReference>
<organism evidence="3 4">
    <name type="scientific">Entomomonas moraniae</name>
    <dbReference type="NCBI Taxonomy" id="2213226"/>
    <lineage>
        <taxon>Bacteria</taxon>
        <taxon>Pseudomonadati</taxon>
        <taxon>Pseudomonadota</taxon>
        <taxon>Gammaproteobacteria</taxon>
        <taxon>Pseudomonadales</taxon>
        <taxon>Pseudomonadaceae</taxon>
        <taxon>Entomomonas</taxon>
    </lineage>
</organism>
<evidence type="ECO:0000256" key="2">
    <source>
        <dbReference type="NCBIfam" id="TIGR03162"/>
    </source>
</evidence>
<protein>
    <recommendedName>
        <fullName evidence="2">Alpha-ribazole phosphatase</fullName>
        <ecNumber evidence="2">3.1.3.73</ecNumber>
    </recommendedName>
</protein>
<accession>A0A3Q9JKQ6</accession>
<dbReference type="Proteomes" id="UP000273143">
    <property type="component" value="Chromosome"/>
</dbReference>
<dbReference type="Pfam" id="PF00300">
    <property type="entry name" value="His_Phos_1"/>
    <property type="match status" value="1"/>
</dbReference>
<name>A0A3Q9JKQ6_9GAMM</name>
<dbReference type="PANTHER" id="PTHR46517:SF1">
    <property type="entry name" value="FRUCTOSE-2,6-BISPHOSPHATASE TIGAR"/>
    <property type="match status" value="1"/>
</dbReference>
<evidence type="ECO:0000313" key="3">
    <source>
        <dbReference type="EMBL" id="AZS50444.1"/>
    </source>
</evidence>
<reference evidence="4" key="1">
    <citation type="submission" date="2018-06" db="EMBL/GenBank/DDBJ databases">
        <title>Complete genome of Pseudomonas insecticola strain QZS01.</title>
        <authorList>
            <person name="Wang J."/>
            <person name="Su Q."/>
        </authorList>
    </citation>
    <scope>NUCLEOTIDE SEQUENCE [LARGE SCALE GENOMIC DNA]</scope>
    <source>
        <strain evidence="4">QZS01</strain>
    </source>
</reference>
<dbReference type="GO" id="GO:0043755">
    <property type="term" value="F:alpha-ribazole phosphatase activity"/>
    <property type="evidence" value="ECO:0007669"/>
    <property type="project" value="UniProtKB-UniRule"/>
</dbReference>
<dbReference type="SMART" id="SM00855">
    <property type="entry name" value="PGAM"/>
    <property type="match status" value="1"/>
</dbReference>
<dbReference type="RefSeq" id="WP_127162797.1">
    <property type="nucleotide sequence ID" value="NZ_CP029822.1"/>
</dbReference>
<keyword evidence="4" id="KW-1185">Reference proteome</keyword>
<dbReference type="EMBL" id="CP029822">
    <property type="protein sequence ID" value="AZS50444.1"/>
    <property type="molecule type" value="Genomic_DNA"/>
</dbReference>
<dbReference type="SUPFAM" id="SSF53254">
    <property type="entry name" value="Phosphoglycerate mutase-like"/>
    <property type="match status" value="1"/>
</dbReference>
<evidence type="ECO:0000313" key="4">
    <source>
        <dbReference type="Proteomes" id="UP000273143"/>
    </source>
</evidence>
<sequence length="176" mass="19979">MKLYLIRHTAVDVPQGVCYGQTDVPLKASFEQEAKAVAKQLSLIKFDAVFTSPLTRCVKLAHYCGFADAVIDDRLQELNFGDWEMQPWDAIQDPHLDTWYKDYITVRTTGGESFNDLHRRFCDFIDDLPCGLEQVAIFTHGGVINSARVYSKATTLQTMFDETPRYGSVTELTINE</sequence>